<comment type="caution">
    <text evidence="1">The sequence shown here is derived from an EMBL/GenBank/DDBJ whole genome shotgun (WGS) entry which is preliminary data.</text>
</comment>
<evidence type="ECO:0000313" key="1">
    <source>
        <dbReference type="EMBL" id="CAH3023801.1"/>
    </source>
</evidence>
<evidence type="ECO:0000313" key="2">
    <source>
        <dbReference type="Proteomes" id="UP001159427"/>
    </source>
</evidence>
<sequence length="113" mass="13038">MDFHNNKSVAMGDVFAPARRQLHPLSHHTSSPPRPNFASTSQQVTLHYRPQAGRKQFEPSWQQFHADRLANSCRREMDAVDEEMIMRLCYALELDKLYVLPDLGLSADIVNRM</sequence>
<dbReference type="EMBL" id="CALNXI010000276">
    <property type="protein sequence ID" value="CAH3023801.1"/>
    <property type="molecule type" value="Genomic_DNA"/>
</dbReference>
<keyword evidence="2" id="KW-1185">Reference proteome</keyword>
<name>A0ABN8M5S8_9CNID</name>
<reference evidence="1 2" key="1">
    <citation type="submission" date="2022-05" db="EMBL/GenBank/DDBJ databases">
        <authorList>
            <consortium name="Genoscope - CEA"/>
            <person name="William W."/>
        </authorList>
    </citation>
    <scope>NUCLEOTIDE SEQUENCE [LARGE SCALE GENOMIC DNA]</scope>
</reference>
<gene>
    <name evidence="1" type="ORF">PEVE_00020575</name>
</gene>
<dbReference type="Proteomes" id="UP001159427">
    <property type="component" value="Unassembled WGS sequence"/>
</dbReference>
<proteinExistence type="predicted"/>
<accession>A0ABN8M5S8</accession>
<organism evidence="1 2">
    <name type="scientific">Porites evermanni</name>
    <dbReference type="NCBI Taxonomy" id="104178"/>
    <lineage>
        <taxon>Eukaryota</taxon>
        <taxon>Metazoa</taxon>
        <taxon>Cnidaria</taxon>
        <taxon>Anthozoa</taxon>
        <taxon>Hexacorallia</taxon>
        <taxon>Scleractinia</taxon>
        <taxon>Fungiina</taxon>
        <taxon>Poritidae</taxon>
        <taxon>Porites</taxon>
    </lineage>
</organism>
<protein>
    <submittedName>
        <fullName evidence="1">Uncharacterized protein</fullName>
    </submittedName>
</protein>